<keyword evidence="2" id="KW-1185">Reference proteome</keyword>
<reference evidence="1" key="1">
    <citation type="journal article" date="2020" name="Stud. Mycol.">
        <title>101 Dothideomycetes genomes: a test case for predicting lifestyles and emergence of pathogens.</title>
        <authorList>
            <person name="Haridas S."/>
            <person name="Albert R."/>
            <person name="Binder M."/>
            <person name="Bloem J."/>
            <person name="Labutti K."/>
            <person name="Salamov A."/>
            <person name="Andreopoulos B."/>
            <person name="Baker S."/>
            <person name="Barry K."/>
            <person name="Bills G."/>
            <person name="Bluhm B."/>
            <person name="Cannon C."/>
            <person name="Castanera R."/>
            <person name="Culley D."/>
            <person name="Daum C."/>
            <person name="Ezra D."/>
            <person name="Gonzalez J."/>
            <person name="Henrissat B."/>
            <person name="Kuo A."/>
            <person name="Liang C."/>
            <person name="Lipzen A."/>
            <person name="Lutzoni F."/>
            <person name="Magnuson J."/>
            <person name="Mondo S."/>
            <person name="Nolan M."/>
            <person name="Ohm R."/>
            <person name="Pangilinan J."/>
            <person name="Park H.-J."/>
            <person name="Ramirez L."/>
            <person name="Alfaro M."/>
            <person name="Sun H."/>
            <person name="Tritt A."/>
            <person name="Yoshinaga Y."/>
            <person name="Zwiers L.-H."/>
            <person name="Turgeon B."/>
            <person name="Goodwin S."/>
            <person name="Spatafora J."/>
            <person name="Crous P."/>
            <person name="Grigoriev I."/>
        </authorList>
    </citation>
    <scope>NUCLEOTIDE SEQUENCE</scope>
    <source>
        <strain evidence="1">CBS 183.55</strain>
    </source>
</reference>
<dbReference type="Proteomes" id="UP000800082">
    <property type="component" value="Unassembled WGS sequence"/>
</dbReference>
<protein>
    <submittedName>
        <fullName evidence="1">Uncharacterized protein</fullName>
    </submittedName>
</protein>
<proteinExistence type="predicted"/>
<accession>A0A6A5R579</accession>
<dbReference type="GeneID" id="54355099"/>
<dbReference type="EMBL" id="ML979036">
    <property type="protein sequence ID" value="KAF1922308.1"/>
    <property type="molecule type" value="Genomic_DNA"/>
</dbReference>
<gene>
    <name evidence="1" type="ORF">M421DRAFT_78807</name>
</gene>
<evidence type="ECO:0000313" key="2">
    <source>
        <dbReference type="Proteomes" id="UP000800082"/>
    </source>
</evidence>
<dbReference type="OrthoDB" id="3944058at2759"/>
<dbReference type="AlphaFoldDB" id="A0A6A5R579"/>
<dbReference type="RefSeq" id="XP_033442561.1">
    <property type="nucleotide sequence ID" value="XM_033597432.1"/>
</dbReference>
<evidence type="ECO:0000313" key="1">
    <source>
        <dbReference type="EMBL" id="KAF1922308.1"/>
    </source>
</evidence>
<sequence>RRMCATVCRLAPQSQRGLVTSGTLRAKRKSLRPIFSVRSCTSSALSCFVRPSWSRSIFLVGVGVCLYVARPLVSLRHFAIHARSACVLHHLFTVDRMVNSWGGGSAGC</sequence>
<name>A0A6A5R579_9PLEO</name>
<feature type="non-terminal residue" evidence="1">
    <location>
        <position position="1"/>
    </location>
</feature>
<organism evidence="1 2">
    <name type="scientific">Didymella exigua CBS 183.55</name>
    <dbReference type="NCBI Taxonomy" id="1150837"/>
    <lineage>
        <taxon>Eukaryota</taxon>
        <taxon>Fungi</taxon>
        <taxon>Dikarya</taxon>
        <taxon>Ascomycota</taxon>
        <taxon>Pezizomycotina</taxon>
        <taxon>Dothideomycetes</taxon>
        <taxon>Pleosporomycetidae</taxon>
        <taxon>Pleosporales</taxon>
        <taxon>Pleosporineae</taxon>
        <taxon>Didymellaceae</taxon>
        <taxon>Didymella</taxon>
    </lineage>
</organism>